<protein>
    <recommendedName>
        <fullName evidence="3">Proenkephalin-B</fullName>
    </recommendedName>
    <alternativeName>
        <fullName evidence="13">Beta-neoendorphin-dynorphin</fullName>
    </alternativeName>
    <alternativeName>
        <fullName evidence="12">Preprodynorphin</fullName>
    </alternativeName>
</protein>
<dbReference type="Proteomes" id="UP000695026">
    <property type="component" value="Unplaced"/>
</dbReference>
<dbReference type="GO" id="GO:0005886">
    <property type="term" value="C:plasma membrane"/>
    <property type="evidence" value="ECO:0007669"/>
    <property type="project" value="TreeGrafter"/>
</dbReference>
<evidence type="ECO:0000256" key="12">
    <source>
        <dbReference type="ARBA" id="ARBA00032080"/>
    </source>
</evidence>
<evidence type="ECO:0000256" key="14">
    <source>
        <dbReference type="ARBA" id="ARBA00035607"/>
    </source>
</evidence>
<dbReference type="GO" id="GO:0005576">
    <property type="term" value="C:extracellular region"/>
    <property type="evidence" value="ECO:0007669"/>
    <property type="project" value="UniProtKB-SubCell"/>
</dbReference>
<dbReference type="RefSeq" id="XP_025029084.1">
    <property type="nucleotide sequence ID" value="XM_025173316.1"/>
</dbReference>
<feature type="signal peptide" evidence="18">
    <location>
        <begin position="1"/>
        <end position="17"/>
    </location>
</feature>
<dbReference type="GO" id="GO:0030425">
    <property type="term" value="C:dendrite"/>
    <property type="evidence" value="ECO:0007669"/>
    <property type="project" value="TreeGrafter"/>
</dbReference>
<feature type="region of interest" description="Disordered" evidence="17">
    <location>
        <begin position="140"/>
        <end position="165"/>
    </location>
</feature>
<dbReference type="InterPro" id="IPR000750">
    <property type="entry name" value="Proenkphlin_B"/>
</dbReference>
<keyword evidence="8 16" id="KW-0555">Opioid peptide</keyword>
<dbReference type="Pfam" id="PF01160">
    <property type="entry name" value="Opiods_neuropep"/>
    <property type="match status" value="1"/>
</dbReference>
<gene>
    <name evidence="20" type="primary">PDYN</name>
</gene>
<comment type="similarity">
    <text evidence="2 16">Belongs to the opioid neuropeptide precursor family.</text>
</comment>
<dbReference type="GO" id="GO:0007600">
    <property type="term" value="P:sensory perception"/>
    <property type="evidence" value="ECO:0007669"/>
    <property type="project" value="TreeGrafter"/>
</dbReference>
<keyword evidence="10" id="KW-0257">Endorphin</keyword>
<name>A0A9F5J866_PYTBI</name>
<dbReference type="PROSITE" id="PS01252">
    <property type="entry name" value="OPIOIDS_PRECURSOR"/>
    <property type="match status" value="1"/>
</dbReference>
<dbReference type="GO" id="GO:0001515">
    <property type="term" value="F:opioid peptide activity"/>
    <property type="evidence" value="ECO:0007669"/>
    <property type="project" value="UniProtKB-KW"/>
</dbReference>
<evidence type="ECO:0000256" key="8">
    <source>
        <dbReference type="ARBA" id="ARBA00022901"/>
    </source>
</evidence>
<accession>A0A9F5J866</accession>
<dbReference type="AlphaFoldDB" id="A0A9F5J866"/>
<evidence type="ECO:0000256" key="10">
    <source>
        <dbReference type="ARBA" id="ARBA00023205"/>
    </source>
</evidence>
<evidence type="ECO:0000256" key="3">
    <source>
        <dbReference type="ARBA" id="ARBA00020232"/>
    </source>
</evidence>
<keyword evidence="6 18" id="KW-0732">Signal</keyword>
<dbReference type="GO" id="GO:0031628">
    <property type="term" value="F:opioid receptor binding"/>
    <property type="evidence" value="ECO:0007669"/>
    <property type="project" value="TreeGrafter"/>
</dbReference>
<dbReference type="PRINTS" id="PR01028">
    <property type="entry name" value="OPIOIDPRCRSR"/>
</dbReference>
<dbReference type="GO" id="GO:0043679">
    <property type="term" value="C:axon terminus"/>
    <property type="evidence" value="ECO:0007669"/>
    <property type="project" value="TreeGrafter"/>
</dbReference>
<evidence type="ECO:0000256" key="1">
    <source>
        <dbReference type="ARBA" id="ARBA00004613"/>
    </source>
</evidence>
<dbReference type="PRINTS" id="PR01030">
    <property type="entry name" value="PENKBPRCRSR"/>
</dbReference>
<evidence type="ECO:0000256" key="4">
    <source>
        <dbReference type="ARBA" id="ARBA00022525"/>
    </source>
</evidence>
<evidence type="ECO:0000256" key="15">
    <source>
        <dbReference type="ARBA" id="ARBA00035624"/>
    </source>
</evidence>
<dbReference type="KEGG" id="pbi:112541908"/>
<evidence type="ECO:0000256" key="17">
    <source>
        <dbReference type="SAM" id="MobiDB-lite"/>
    </source>
</evidence>
<dbReference type="GO" id="GO:0007268">
    <property type="term" value="P:chemical synaptic transmission"/>
    <property type="evidence" value="ECO:0007669"/>
    <property type="project" value="UniProtKB-KW"/>
</dbReference>
<dbReference type="GO" id="GO:0043025">
    <property type="term" value="C:neuronal cell body"/>
    <property type="evidence" value="ECO:0007669"/>
    <property type="project" value="TreeGrafter"/>
</dbReference>
<reference evidence="20" key="1">
    <citation type="submission" date="2025-08" db="UniProtKB">
        <authorList>
            <consortium name="RefSeq"/>
        </authorList>
    </citation>
    <scope>IDENTIFICATION</scope>
    <source>
        <tissue evidence="20">Liver</tissue>
    </source>
</reference>
<sequence>MDWQLWGLALYLHVAFSASWDCVSQCSMCVLHGQDAENPINPLRCALECQESLLSSVEWLKCKRVLLVLTSFSMEEEPGRSFQVGEEARMGMPASGNTVKWHSGLVKHLAEPKFSSLLQQNVLAKGDVSKMHGGFLQKVGERADSEPEAEGDDSEALDLGGLVSHGEEPDLGSVKAEWKRYGGFLRKYPKRGSAAGGAEEDGGALEDLHKRYGGFMRRIRPKLKWDKQKRYGGFLRRQFKVTTRSKEEPKAASGEVADL</sequence>
<evidence type="ECO:0000256" key="7">
    <source>
        <dbReference type="ARBA" id="ARBA00022894"/>
    </source>
</evidence>
<keyword evidence="16" id="KW-0527">Neuropeptide</keyword>
<dbReference type="CTD" id="5173"/>
<dbReference type="OrthoDB" id="8912385at2759"/>
<evidence type="ECO:0000256" key="5">
    <source>
        <dbReference type="ARBA" id="ARBA00022685"/>
    </source>
</evidence>
<evidence type="ECO:0000313" key="19">
    <source>
        <dbReference type="Proteomes" id="UP000695026"/>
    </source>
</evidence>
<feature type="chain" id="PRO_5039935891" description="Proenkephalin-B" evidence="18">
    <location>
        <begin position="18"/>
        <end position="259"/>
    </location>
</feature>
<evidence type="ECO:0000256" key="9">
    <source>
        <dbReference type="ARBA" id="ARBA00023157"/>
    </source>
</evidence>
<evidence type="ECO:0000256" key="13">
    <source>
        <dbReference type="ARBA" id="ARBA00032642"/>
    </source>
</evidence>
<comment type="subcellular location">
    <subcellularLocation>
        <location evidence="1 16">Secreted</location>
    </subcellularLocation>
</comment>
<dbReference type="OMA" id="CSMCAVQ"/>
<comment type="function">
    <text evidence="11">Leu-enkephalins compete with and mimic the effects of opiate drugs. They play a role in a number of physiologic functions, including pain perception and responses to stress.</text>
</comment>
<keyword evidence="5 16" id="KW-0165">Cleavage on pair of basic residues</keyword>
<keyword evidence="7" id="KW-0529">Neurotransmitter</keyword>
<keyword evidence="19" id="KW-1185">Reference proteome</keyword>
<dbReference type="GO" id="GO:0007218">
    <property type="term" value="P:neuropeptide signaling pathway"/>
    <property type="evidence" value="ECO:0007669"/>
    <property type="project" value="UniProtKB-KW"/>
</dbReference>
<evidence type="ECO:0000256" key="11">
    <source>
        <dbReference type="ARBA" id="ARBA00024913"/>
    </source>
</evidence>
<comment type="function">
    <text evidence="15">Leumorphin has a typical opioid activity and may have anti-apoptotic effect.</text>
</comment>
<evidence type="ECO:0000313" key="20">
    <source>
        <dbReference type="RefSeq" id="XP_025029084.1"/>
    </source>
</evidence>
<comment type="function">
    <text evidence="14">Dynorphin peptides differentially regulate the kappa opioid receptor. Dynorphin A(1-13) has a typical opioid activity, it is 700 times more potent than Leu-enkephalin.</text>
</comment>
<proteinExistence type="inferred from homology"/>
<evidence type="ECO:0000256" key="2">
    <source>
        <dbReference type="ARBA" id="ARBA00008543"/>
    </source>
</evidence>
<feature type="compositionally biased region" description="Acidic residues" evidence="17">
    <location>
        <begin position="146"/>
        <end position="156"/>
    </location>
</feature>
<evidence type="ECO:0000256" key="18">
    <source>
        <dbReference type="SAM" id="SignalP"/>
    </source>
</evidence>
<keyword evidence="4" id="KW-0964">Secreted</keyword>
<evidence type="ECO:0000256" key="6">
    <source>
        <dbReference type="ARBA" id="ARBA00022729"/>
    </source>
</evidence>
<dbReference type="InterPro" id="IPR006024">
    <property type="entry name" value="Opioid_neupept"/>
</dbReference>
<dbReference type="PANTHER" id="PTHR11438">
    <property type="entry name" value="PROENKEPHALIN"/>
    <property type="match status" value="1"/>
</dbReference>
<organism evidence="19 20">
    <name type="scientific">Python bivittatus</name>
    <name type="common">Burmese python</name>
    <name type="synonym">Python molurus bivittatus</name>
    <dbReference type="NCBI Taxonomy" id="176946"/>
    <lineage>
        <taxon>Eukaryota</taxon>
        <taxon>Metazoa</taxon>
        <taxon>Chordata</taxon>
        <taxon>Craniata</taxon>
        <taxon>Vertebrata</taxon>
        <taxon>Euteleostomi</taxon>
        <taxon>Lepidosauria</taxon>
        <taxon>Squamata</taxon>
        <taxon>Bifurcata</taxon>
        <taxon>Unidentata</taxon>
        <taxon>Episquamata</taxon>
        <taxon>Toxicofera</taxon>
        <taxon>Serpentes</taxon>
        <taxon>Henophidia</taxon>
        <taxon>Pythonidae</taxon>
        <taxon>Python</taxon>
    </lineage>
</organism>
<keyword evidence="9" id="KW-1015">Disulfide bond</keyword>
<evidence type="ECO:0000256" key="16">
    <source>
        <dbReference type="RuleBase" id="RU004400"/>
    </source>
</evidence>
<dbReference type="PANTHER" id="PTHR11438:SF4">
    <property type="entry name" value="PROENKEPHALIN-B"/>
    <property type="match status" value="1"/>
</dbReference>
<dbReference type="GeneID" id="112541908"/>